<evidence type="ECO:0000313" key="18">
    <source>
        <dbReference type="EMBL" id="CAC5377560.1"/>
    </source>
</evidence>
<dbReference type="PANTHER" id="PTHR42807:SF1">
    <property type="entry name" value="GLUTARYL-COA DEHYDROGENASE, MITOCHONDRIAL"/>
    <property type="match status" value="1"/>
</dbReference>
<dbReference type="InterPro" id="IPR006091">
    <property type="entry name" value="Acyl-CoA_Oxase/DH_mid-dom"/>
</dbReference>
<dbReference type="InterPro" id="IPR006089">
    <property type="entry name" value="Acyl-CoA_DH_CS"/>
</dbReference>
<dbReference type="InterPro" id="IPR036250">
    <property type="entry name" value="AcylCo_DH-like_C"/>
</dbReference>
<comment type="subcellular location">
    <subcellularLocation>
        <location evidence="2">Mitochondrion matrix</location>
    </subcellularLocation>
</comment>
<dbReference type="Gene3D" id="2.40.110.10">
    <property type="entry name" value="Butyryl-CoA Dehydrogenase, subunit A, domain 2"/>
    <property type="match status" value="1"/>
</dbReference>
<dbReference type="EMBL" id="CACVKT020002380">
    <property type="protein sequence ID" value="CAC5377560.1"/>
    <property type="molecule type" value="Genomic_DNA"/>
</dbReference>
<evidence type="ECO:0000256" key="3">
    <source>
        <dbReference type="ARBA" id="ARBA00009347"/>
    </source>
</evidence>
<dbReference type="GO" id="GO:0033539">
    <property type="term" value="P:fatty acid beta-oxidation using acyl-CoA dehydrogenase"/>
    <property type="evidence" value="ECO:0007669"/>
    <property type="project" value="TreeGrafter"/>
</dbReference>
<keyword evidence="4 13" id="KW-0285">Flavoprotein</keyword>
<evidence type="ECO:0000256" key="13">
    <source>
        <dbReference type="RuleBase" id="RU362125"/>
    </source>
</evidence>
<evidence type="ECO:0000256" key="14">
    <source>
        <dbReference type="SAM" id="MobiDB-lite"/>
    </source>
</evidence>
<name>A0A6J8B2F7_MYTCO</name>
<feature type="domain" description="Acyl-CoA dehydrogenase/oxidase C-terminal" evidence="15">
    <location>
        <begin position="545"/>
        <end position="616"/>
    </location>
</feature>
<dbReference type="InterPro" id="IPR009075">
    <property type="entry name" value="AcylCo_DH/oxidase_C"/>
</dbReference>
<comment type="similarity">
    <text evidence="3 13">Belongs to the acyl-CoA dehydrogenase family.</text>
</comment>
<protein>
    <recommendedName>
        <fullName evidence="11">glutaryl-CoA dehydrogenase (ETF)</fullName>
        <ecNumber evidence="11">1.3.8.6</ecNumber>
    </recommendedName>
</protein>
<dbReference type="FunFam" id="2.40.110.10:FF:000008">
    <property type="entry name" value="Glutaryl-CoA dehydrogenase, mitochondrial"/>
    <property type="match status" value="1"/>
</dbReference>
<evidence type="ECO:0000256" key="10">
    <source>
        <dbReference type="ARBA" id="ARBA00037927"/>
    </source>
</evidence>
<dbReference type="Pfam" id="PF02770">
    <property type="entry name" value="Acyl-CoA_dh_M"/>
    <property type="match status" value="1"/>
</dbReference>
<comment type="cofactor">
    <cofactor evidence="1 13">
        <name>FAD</name>
        <dbReference type="ChEBI" id="CHEBI:57692"/>
    </cofactor>
</comment>
<evidence type="ECO:0000256" key="7">
    <source>
        <dbReference type="ARBA" id="ARBA00023002"/>
    </source>
</evidence>
<dbReference type="GO" id="GO:0004361">
    <property type="term" value="F:glutaryl-CoA dehydrogenase activity"/>
    <property type="evidence" value="ECO:0007669"/>
    <property type="project" value="UniProtKB-EC"/>
</dbReference>
<dbReference type="EC" id="1.3.8.6" evidence="11"/>
<proteinExistence type="inferred from homology"/>
<dbReference type="Proteomes" id="UP000507470">
    <property type="component" value="Unassembled WGS sequence"/>
</dbReference>
<dbReference type="GO" id="GO:0005743">
    <property type="term" value="C:mitochondrial inner membrane"/>
    <property type="evidence" value="ECO:0007669"/>
    <property type="project" value="TreeGrafter"/>
</dbReference>
<dbReference type="Pfam" id="PF02771">
    <property type="entry name" value="Acyl-CoA_dh_N"/>
    <property type="match status" value="1"/>
</dbReference>
<dbReference type="Pfam" id="PF00441">
    <property type="entry name" value="Acyl-CoA_dh_1"/>
    <property type="match status" value="1"/>
</dbReference>
<dbReference type="InterPro" id="IPR052033">
    <property type="entry name" value="Glutaryl-CoA_DH_mitochondrial"/>
</dbReference>
<evidence type="ECO:0000259" key="15">
    <source>
        <dbReference type="Pfam" id="PF00441"/>
    </source>
</evidence>
<dbReference type="OrthoDB" id="435240at2759"/>
<feature type="domain" description="Acyl-CoA oxidase/dehydrogenase middle" evidence="16">
    <location>
        <begin position="175"/>
        <end position="270"/>
    </location>
</feature>
<evidence type="ECO:0000256" key="12">
    <source>
        <dbReference type="ARBA" id="ARBA00049493"/>
    </source>
</evidence>
<keyword evidence="8" id="KW-0496">Mitochondrion</keyword>
<dbReference type="PANTHER" id="PTHR42807">
    <property type="entry name" value="GLUTARYL-COA DEHYDROGENASE, MITOCHONDRIAL"/>
    <property type="match status" value="1"/>
</dbReference>
<evidence type="ECO:0000259" key="17">
    <source>
        <dbReference type="Pfam" id="PF02771"/>
    </source>
</evidence>
<reference evidence="18 19" key="1">
    <citation type="submission" date="2020-06" db="EMBL/GenBank/DDBJ databases">
        <authorList>
            <person name="Li R."/>
            <person name="Bekaert M."/>
        </authorList>
    </citation>
    <scope>NUCLEOTIDE SEQUENCE [LARGE SCALE GENOMIC DNA]</scope>
    <source>
        <strain evidence="19">wild</strain>
    </source>
</reference>
<comment type="catalytic activity">
    <reaction evidence="12">
        <text>glutaryl-CoA + oxidized [electron-transfer flavoprotein] + 2 H(+) = (2E)-butenoyl-CoA + reduced [electron-transfer flavoprotein] + CO2</text>
        <dbReference type="Rhea" id="RHEA:13389"/>
        <dbReference type="Rhea" id="RHEA-COMP:10685"/>
        <dbReference type="Rhea" id="RHEA-COMP:10686"/>
        <dbReference type="ChEBI" id="CHEBI:15378"/>
        <dbReference type="ChEBI" id="CHEBI:16526"/>
        <dbReference type="ChEBI" id="CHEBI:57332"/>
        <dbReference type="ChEBI" id="CHEBI:57378"/>
        <dbReference type="ChEBI" id="CHEBI:57692"/>
        <dbReference type="ChEBI" id="CHEBI:58307"/>
        <dbReference type="EC" id="1.3.8.6"/>
    </reaction>
</comment>
<evidence type="ECO:0000256" key="5">
    <source>
        <dbReference type="ARBA" id="ARBA00022827"/>
    </source>
</evidence>
<feature type="domain" description="Acyl-CoA dehydrogenase/oxidase N-terminal" evidence="17">
    <location>
        <begin position="61"/>
        <end position="171"/>
    </location>
</feature>
<dbReference type="InterPro" id="IPR046373">
    <property type="entry name" value="Acyl-CoA_Oxase/DH_mid-dom_sf"/>
</dbReference>
<dbReference type="GO" id="GO:0046949">
    <property type="term" value="P:fatty-acyl-CoA biosynthetic process"/>
    <property type="evidence" value="ECO:0007669"/>
    <property type="project" value="TreeGrafter"/>
</dbReference>
<dbReference type="PROSITE" id="PS00073">
    <property type="entry name" value="ACYL_COA_DH_2"/>
    <property type="match status" value="1"/>
</dbReference>
<feature type="region of interest" description="Disordered" evidence="14">
    <location>
        <begin position="381"/>
        <end position="402"/>
    </location>
</feature>
<keyword evidence="5 13" id="KW-0274">FAD</keyword>
<dbReference type="GO" id="GO:0005759">
    <property type="term" value="C:mitochondrial matrix"/>
    <property type="evidence" value="ECO:0007669"/>
    <property type="project" value="UniProtKB-SubCell"/>
</dbReference>
<dbReference type="Gene3D" id="1.20.140.10">
    <property type="entry name" value="Butyryl-CoA Dehydrogenase, subunit A, domain 3"/>
    <property type="match status" value="1"/>
</dbReference>
<dbReference type="SUPFAM" id="SSF56645">
    <property type="entry name" value="Acyl-CoA dehydrogenase NM domain-like"/>
    <property type="match status" value="1"/>
</dbReference>
<dbReference type="InterPro" id="IPR037069">
    <property type="entry name" value="AcylCoA_DH/ox_N_sf"/>
</dbReference>
<evidence type="ECO:0000256" key="2">
    <source>
        <dbReference type="ARBA" id="ARBA00004305"/>
    </source>
</evidence>
<evidence type="ECO:0000256" key="1">
    <source>
        <dbReference type="ARBA" id="ARBA00001974"/>
    </source>
</evidence>
<accession>A0A6J8B2F7</accession>
<keyword evidence="6" id="KW-0809">Transit peptide</keyword>
<gene>
    <name evidence="18" type="ORF">MCOR_13866</name>
</gene>
<evidence type="ECO:0000256" key="4">
    <source>
        <dbReference type="ARBA" id="ARBA00022630"/>
    </source>
</evidence>
<dbReference type="AlphaFoldDB" id="A0A6J8B2F7"/>
<dbReference type="InterPro" id="IPR013786">
    <property type="entry name" value="AcylCoA_DH/ox_N"/>
</dbReference>
<evidence type="ECO:0000256" key="9">
    <source>
        <dbReference type="ARBA" id="ARBA00037899"/>
    </source>
</evidence>
<organism evidence="18 19">
    <name type="scientific">Mytilus coruscus</name>
    <name type="common">Sea mussel</name>
    <dbReference type="NCBI Taxonomy" id="42192"/>
    <lineage>
        <taxon>Eukaryota</taxon>
        <taxon>Metazoa</taxon>
        <taxon>Spiralia</taxon>
        <taxon>Lophotrochozoa</taxon>
        <taxon>Mollusca</taxon>
        <taxon>Bivalvia</taxon>
        <taxon>Autobranchia</taxon>
        <taxon>Pteriomorphia</taxon>
        <taxon>Mytilida</taxon>
        <taxon>Mytiloidea</taxon>
        <taxon>Mytilidae</taxon>
        <taxon>Mytilinae</taxon>
        <taxon>Mytilus</taxon>
    </lineage>
</organism>
<dbReference type="FunFam" id="1.10.540.10:FF:000003">
    <property type="entry name" value="glutaryl-CoA dehydrogenase, mitochondrial"/>
    <property type="match status" value="1"/>
</dbReference>
<dbReference type="Gene3D" id="1.10.540.10">
    <property type="entry name" value="Acyl-CoA dehydrogenase/oxidase, N-terminal domain"/>
    <property type="match status" value="1"/>
</dbReference>
<evidence type="ECO:0000256" key="11">
    <source>
        <dbReference type="ARBA" id="ARBA00039033"/>
    </source>
</evidence>
<keyword evidence="7 13" id="KW-0560">Oxidoreductase</keyword>
<evidence type="ECO:0000259" key="16">
    <source>
        <dbReference type="Pfam" id="PF02770"/>
    </source>
</evidence>
<evidence type="ECO:0000256" key="8">
    <source>
        <dbReference type="ARBA" id="ARBA00023128"/>
    </source>
</evidence>
<dbReference type="GO" id="GO:0000062">
    <property type="term" value="F:fatty-acyl-CoA binding"/>
    <property type="evidence" value="ECO:0007669"/>
    <property type="project" value="TreeGrafter"/>
</dbReference>
<comment type="pathway">
    <text evidence="10">Amino-acid metabolism; tryptophan metabolism.</text>
</comment>
<dbReference type="InterPro" id="IPR009100">
    <property type="entry name" value="AcylCoA_DH/oxidase_NM_dom_sf"/>
</dbReference>
<dbReference type="GO" id="GO:0050660">
    <property type="term" value="F:flavin adenine dinucleotide binding"/>
    <property type="evidence" value="ECO:0007669"/>
    <property type="project" value="InterPro"/>
</dbReference>
<keyword evidence="19" id="KW-1185">Reference proteome</keyword>
<feature type="compositionally biased region" description="Basic and acidic residues" evidence="14">
    <location>
        <begin position="384"/>
        <end position="399"/>
    </location>
</feature>
<sequence length="625" mass="70389">MAFIASRFRISNVIRHKFTAISCRCQGTAQPQTQTKDNVKTEVAATFNWQDALNLENLLLEDEILVRDQFRAYCQDRLMPRVLMANRNEKFDREIIPEMGSIGVLGPHIHGYGCAGVSSVAYGLIAREVERVDSGYRSAMSVQSSLVMHPINEYGTEEQKQKYLPRLAKGELIGCFGLTEPNHGSDPSSMETKARYNPSSKTFTLNGTKSWITNSPIADVFIVWGKCDRDNNKIRGFILEKGMKGLTAPVIQGKFSLRASITGQISMEDVEVPEENMLPNVMGLGGPFGCLNSARYGIALGDIRGSRVLFGNRQAIYIRQRTFTSVGDYKQHQRTIRHMMARDMKEIRPSQRFHIERLLSNTGTVCSDPLSQQQTACVNKFNGRLKDQNKKTKDNEDNKKKMRQYSLSHRITWGEPVFIINLATPCSLKELGKPVDTKKICSMAGLEGSRKVSHILRQYSIGLQACVQVQWQVEGSRKVSHILRQYSIGLQACVQVQWQVEGTRKVSHILRQYSLGLQACVQVQWQVEGSRKDYRPVYKFNGRLKEQGKATPEMISMIKRNSCGKALDIARMARDMLGGNGISDEYHVIRHVMNLEAVNTYEGTHDIHALILGRAITGIQAFTSD</sequence>
<evidence type="ECO:0000256" key="6">
    <source>
        <dbReference type="ARBA" id="ARBA00022946"/>
    </source>
</evidence>
<comment type="pathway">
    <text evidence="9">Amino-acid metabolism; lysine degradation.</text>
</comment>
<dbReference type="SUPFAM" id="SSF47203">
    <property type="entry name" value="Acyl-CoA dehydrogenase C-terminal domain-like"/>
    <property type="match status" value="1"/>
</dbReference>
<evidence type="ECO:0000313" key="19">
    <source>
        <dbReference type="Proteomes" id="UP000507470"/>
    </source>
</evidence>